<gene>
    <name evidence="2" type="ORF">EIP91_011186</name>
</gene>
<dbReference type="Proteomes" id="UP000292702">
    <property type="component" value="Unassembled WGS sequence"/>
</dbReference>
<comment type="caution">
    <text evidence="2">The sequence shown here is derived from an EMBL/GenBank/DDBJ whole genome shotgun (WGS) entry which is preliminary data.</text>
</comment>
<dbReference type="EMBL" id="RWJN01000700">
    <property type="protein sequence ID" value="TCD59925.1"/>
    <property type="molecule type" value="Genomic_DNA"/>
</dbReference>
<feature type="compositionally biased region" description="Acidic residues" evidence="1">
    <location>
        <begin position="659"/>
        <end position="672"/>
    </location>
</feature>
<feature type="compositionally biased region" description="Acidic residues" evidence="1">
    <location>
        <begin position="285"/>
        <end position="296"/>
    </location>
</feature>
<dbReference type="STRING" id="92696.A0A4R0R560"/>
<feature type="compositionally biased region" description="Low complexity" evidence="1">
    <location>
        <begin position="373"/>
        <end position="387"/>
    </location>
</feature>
<feature type="region of interest" description="Disordered" evidence="1">
    <location>
        <begin position="280"/>
        <end position="730"/>
    </location>
</feature>
<dbReference type="AlphaFoldDB" id="A0A4R0R560"/>
<reference evidence="2 3" key="1">
    <citation type="submission" date="2018-11" db="EMBL/GenBank/DDBJ databases">
        <title>Genome assembly of Steccherinum ochraceum LE-BIN_3174, the white-rot fungus of the Steccherinaceae family (The Residual Polyporoid clade, Polyporales, Basidiomycota).</title>
        <authorList>
            <person name="Fedorova T.V."/>
            <person name="Glazunova O.A."/>
            <person name="Landesman E.O."/>
            <person name="Moiseenko K.V."/>
            <person name="Psurtseva N.V."/>
            <person name="Savinova O.S."/>
            <person name="Shakhova N.V."/>
            <person name="Tyazhelova T.V."/>
            <person name="Vasina D.V."/>
        </authorList>
    </citation>
    <scope>NUCLEOTIDE SEQUENCE [LARGE SCALE GENOMIC DNA]</scope>
    <source>
        <strain evidence="2 3">LE-BIN_3174</strain>
    </source>
</reference>
<evidence type="ECO:0000256" key="1">
    <source>
        <dbReference type="SAM" id="MobiDB-lite"/>
    </source>
</evidence>
<protein>
    <submittedName>
        <fullName evidence="2">Uncharacterized protein</fullName>
    </submittedName>
</protein>
<organism evidence="2 3">
    <name type="scientific">Steccherinum ochraceum</name>
    <dbReference type="NCBI Taxonomy" id="92696"/>
    <lineage>
        <taxon>Eukaryota</taxon>
        <taxon>Fungi</taxon>
        <taxon>Dikarya</taxon>
        <taxon>Basidiomycota</taxon>
        <taxon>Agaricomycotina</taxon>
        <taxon>Agaricomycetes</taxon>
        <taxon>Polyporales</taxon>
        <taxon>Steccherinaceae</taxon>
        <taxon>Steccherinum</taxon>
    </lineage>
</organism>
<feature type="compositionally biased region" description="Basic and acidic residues" evidence="1">
    <location>
        <begin position="329"/>
        <end position="340"/>
    </location>
</feature>
<evidence type="ECO:0000313" key="2">
    <source>
        <dbReference type="EMBL" id="TCD59925.1"/>
    </source>
</evidence>
<feature type="compositionally biased region" description="Basic and acidic residues" evidence="1">
    <location>
        <begin position="630"/>
        <end position="658"/>
    </location>
</feature>
<feature type="compositionally biased region" description="Acidic residues" evidence="1">
    <location>
        <begin position="520"/>
        <end position="529"/>
    </location>
</feature>
<feature type="compositionally biased region" description="Basic residues" evidence="1">
    <location>
        <begin position="435"/>
        <end position="444"/>
    </location>
</feature>
<feature type="compositionally biased region" description="Basic residues" evidence="1">
    <location>
        <begin position="317"/>
        <end position="328"/>
    </location>
</feature>
<keyword evidence="3" id="KW-1185">Reference proteome</keyword>
<proteinExistence type="predicted"/>
<feature type="region of interest" description="Disordered" evidence="1">
    <location>
        <begin position="912"/>
        <end position="931"/>
    </location>
</feature>
<evidence type="ECO:0000313" key="3">
    <source>
        <dbReference type="Proteomes" id="UP000292702"/>
    </source>
</evidence>
<sequence>MAPPRWTSNDQFTHLESLIPAFEVAQGASQLQNFYASTTEAYLANWPPGPPTAEQLQQAQGDNGEAIVLQFEWWKTRILNWFTYNTRSVKKSRTGTKEVEKYMKVPVFKAPYQVYFQYGKDKINARFKETWPAYLQTPLRPGETLKTEFAFRNDIAKELLRNETDAVKQRVESTRTAYMQGKAVTDDNLDQKALDEARSQNIDGLPSVMKTIFANVESQCNWNSTVITGGFHPKLRKNVVYVYHHGTTPGGHTWGEWQPNFTHVEDSFSDFTRICFPFKERADGGGDEDGDDDVEPVEVIRVENKDLDEEEAEEARKQKKKGNGKAKTKGKEAAAKKSTEPTEDEQPDKRSQNGKSAKRRQSLDTSQDEPTRESSTPSSATSHATSTDGQNASTRKDTTVKVGPPTGSKKQTGSKKHTGSRPPEPPVASPAALTSRKKRDKVKSRATIEDSEPEVNVDTSPHHLPSKGKRRAVTEDDDSEDDSRRQAAPLPTVISSPKQPSASVRPKPKPKPKKPVPGDSSDDSDDDEPPLASSRKAAPRPAVVPLLTQSTQLKSRPKKPSHVVTSDESRRSTPPAPPLKAVQTSKDVPRDADVDDGDEDEDEVEVEVEDEVEEEVEEEVEVEDEVEEDAGLKGRWDASEDDSGGKGKGRGEDQHVDEPEGGAEVESEEEDSPALKRTKLNPKTTTVSPLSDDEQPAPKKSKAKSKSTLDLGHDDDLGTSHASSQSPLVSTPAVVSLTIPDWISEAAEYFRSMSNQPAWLKLIDVWLVYEASLGYPDAQDKSHHFPSAGRPDQVTGWLKLRRIQRSPVAKSQCAIFVTELKSWWRAMQPEFRALDDDEWPFSHDVECKGQDWGALRRGGINGMFIVILCISWWLQHALPSADEEVRVDALFAVDDVLWVLEHMIDTNLASVASGSSPKKRAAGPAVHLALR</sequence>
<feature type="compositionally biased region" description="Acidic residues" evidence="1">
    <location>
        <begin position="593"/>
        <end position="629"/>
    </location>
</feature>
<name>A0A4R0R560_9APHY</name>
<accession>A0A4R0R560</accession>
<dbReference type="OrthoDB" id="3262009at2759"/>